<reference evidence="1" key="1">
    <citation type="submission" date="2023-05" db="EMBL/GenBank/DDBJ databases">
        <authorList>
            <person name="Huff M."/>
        </authorList>
    </citation>
    <scope>NUCLEOTIDE SEQUENCE</scope>
</reference>
<accession>A0AAD2A3F6</accession>
<dbReference type="Proteomes" id="UP000834106">
    <property type="component" value="Chromosome 17"/>
</dbReference>
<evidence type="ECO:0000313" key="2">
    <source>
        <dbReference type="Proteomes" id="UP000834106"/>
    </source>
</evidence>
<evidence type="ECO:0008006" key="3">
    <source>
        <dbReference type="Google" id="ProtNLM"/>
    </source>
</evidence>
<dbReference type="PANTHER" id="PTHR31286">
    <property type="entry name" value="GLYCINE-RICH CELL WALL STRUCTURAL PROTEIN 1.8-LIKE"/>
    <property type="match status" value="1"/>
</dbReference>
<organism evidence="1 2">
    <name type="scientific">Fraxinus pennsylvanica</name>
    <dbReference type="NCBI Taxonomy" id="56036"/>
    <lineage>
        <taxon>Eukaryota</taxon>
        <taxon>Viridiplantae</taxon>
        <taxon>Streptophyta</taxon>
        <taxon>Embryophyta</taxon>
        <taxon>Tracheophyta</taxon>
        <taxon>Spermatophyta</taxon>
        <taxon>Magnoliopsida</taxon>
        <taxon>eudicotyledons</taxon>
        <taxon>Gunneridae</taxon>
        <taxon>Pentapetalae</taxon>
        <taxon>asterids</taxon>
        <taxon>lamiids</taxon>
        <taxon>Lamiales</taxon>
        <taxon>Oleaceae</taxon>
        <taxon>Oleeae</taxon>
        <taxon>Fraxinus</taxon>
    </lineage>
</organism>
<dbReference type="InterPro" id="IPR040256">
    <property type="entry name" value="At4g02000-like"/>
</dbReference>
<proteinExistence type="predicted"/>
<dbReference type="EMBL" id="OU503052">
    <property type="protein sequence ID" value="CAI9780677.1"/>
    <property type="molecule type" value="Genomic_DNA"/>
</dbReference>
<protein>
    <recommendedName>
        <fullName evidence="3">DUF4283 domain-containing protein</fullName>
    </recommendedName>
</protein>
<evidence type="ECO:0000313" key="1">
    <source>
        <dbReference type="EMBL" id="CAI9780677.1"/>
    </source>
</evidence>
<gene>
    <name evidence="1" type="ORF">FPE_LOCUS28107</name>
</gene>
<keyword evidence="2" id="KW-1185">Reference proteome</keyword>
<dbReference type="PANTHER" id="PTHR31286:SF99">
    <property type="entry name" value="DUF4283 DOMAIN-CONTAINING PROTEIN"/>
    <property type="match status" value="1"/>
</dbReference>
<sequence>MTLDKENLHYIHVWEKLYNIPFEYWTTEGLSHVASVVGRPLYADAITLTRKCLSFAHVCLEINALEENVGIFGHSCSSQTKPSDNKHQEKLGKVWVSKDKAGSSGAANEKPHINDDWTHLVASNSDVSSTLELQMVHNETTELGKEGEVTPVPLAILNENDMSVVYGNDIPVKRVDPWADLVARHEGYAHLPWMVIGDFNYVLSPSEVEGGSSSWPAWQDDLWNCMGEVVVGTLMFCLCSKLKLALKVFNKEHFSCLSRRVTQVRTDLEQVQHLIQHSPLDSSLHSEEALLQKEFGELSRADEGFLR</sequence>
<dbReference type="AlphaFoldDB" id="A0AAD2A3F6"/>
<name>A0AAD2A3F6_9LAMI</name>